<reference evidence="3" key="1">
    <citation type="submission" date="2025-08" db="UniProtKB">
        <authorList>
            <consortium name="RefSeq"/>
        </authorList>
    </citation>
    <scope>IDENTIFICATION</scope>
</reference>
<organism evidence="2 3">
    <name type="scientific">Diaphorina citri</name>
    <name type="common">Asian citrus psyllid</name>
    <dbReference type="NCBI Taxonomy" id="121845"/>
    <lineage>
        <taxon>Eukaryota</taxon>
        <taxon>Metazoa</taxon>
        <taxon>Ecdysozoa</taxon>
        <taxon>Arthropoda</taxon>
        <taxon>Hexapoda</taxon>
        <taxon>Insecta</taxon>
        <taxon>Pterygota</taxon>
        <taxon>Neoptera</taxon>
        <taxon>Paraneoptera</taxon>
        <taxon>Hemiptera</taxon>
        <taxon>Sternorrhyncha</taxon>
        <taxon>Psylloidea</taxon>
        <taxon>Psyllidae</taxon>
        <taxon>Diaphorininae</taxon>
        <taxon>Diaphorina</taxon>
    </lineage>
</organism>
<dbReference type="GeneID" id="108253495"/>
<dbReference type="PaxDb" id="121845-A0A3Q0JAU5"/>
<keyword evidence="2" id="KW-1185">Reference proteome</keyword>
<dbReference type="Proteomes" id="UP000079169">
    <property type="component" value="Unplaced"/>
</dbReference>
<accession>A0A3Q0JAU5</accession>
<evidence type="ECO:0000313" key="3">
    <source>
        <dbReference type="RefSeq" id="XP_026685556.1"/>
    </source>
</evidence>
<name>A0A3Q0JAU5_DIACI</name>
<dbReference type="RefSeq" id="XP_026685556.1">
    <property type="nucleotide sequence ID" value="XM_026829755.1"/>
</dbReference>
<dbReference type="KEGG" id="dci:108253495"/>
<feature type="region of interest" description="Disordered" evidence="1">
    <location>
        <begin position="142"/>
        <end position="164"/>
    </location>
</feature>
<dbReference type="AlphaFoldDB" id="A0A3Q0JAU5"/>
<evidence type="ECO:0000313" key="2">
    <source>
        <dbReference type="Proteomes" id="UP000079169"/>
    </source>
</evidence>
<sequence>MGGLESKNKKWDNVMKSFKYKTEASLDILDSTGRGLGNPPIGMNENVNKPVVFIDQNNRFNDHGSQSHLSHSSSDEFEDFTDALNSPLSSELSLKLCYNPTQVTQDGDYTKQVMNDSPTMANINKNAFTITRHRKIEVPSIDNTGISAPSRRIGGTEMVGRTDE</sequence>
<gene>
    <name evidence="3" type="primary">LOC108253495</name>
</gene>
<evidence type="ECO:0000256" key="1">
    <source>
        <dbReference type="SAM" id="MobiDB-lite"/>
    </source>
</evidence>
<protein>
    <submittedName>
        <fullName evidence="3">Uncharacterized protein LOC108253495 isoform X1</fullName>
    </submittedName>
</protein>
<proteinExistence type="predicted"/>